<name>A0ABM0JWS6_APLCA</name>
<evidence type="ECO:0000259" key="1">
    <source>
        <dbReference type="PROSITE" id="PS51465"/>
    </source>
</evidence>
<dbReference type="InterPro" id="IPR002350">
    <property type="entry name" value="Kazal_dom"/>
</dbReference>
<sequence>MDVSVHIKTAPKIESNRSLPGTMKWAVFALVVAVCVGGAMSATCDSLPQQACTKEYAPVCATFIKTFPTECVLENKKCELAKQGFEFQNARNGDCCFRPMTMELSYRCGTDGKVYGNEGSMRHAGCETRDYIKEQSHENCPDFPEDWFVPAP</sequence>
<protein>
    <submittedName>
        <fullName evidence="3">Four-domain proteases inhibitor</fullName>
    </submittedName>
</protein>
<gene>
    <name evidence="3" type="primary">LOC101862597</name>
</gene>
<proteinExistence type="predicted"/>
<dbReference type="RefSeq" id="XP_005103382.1">
    <property type="nucleotide sequence ID" value="XM_005103325.2"/>
</dbReference>
<dbReference type="Pfam" id="PF00050">
    <property type="entry name" value="Kazal_1"/>
    <property type="match status" value="1"/>
</dbReference>
<reference evidence="3" key="1">
    <citation type="submission" date="2025-08" db="UniProtKB">
        <authorList>
            <consortium name="RefSeq"/>
        </authorList>
    </citation>
    <scope>IDENTIFICATION</scope>
</reference>
<dbReference type="SUPFAM" id="SSF100895">
    <property type="entry name" value="Kazal-type serine protease inhibitors"/>
    <property type="match status" value="2"/>
</dbReference>
<dbReference type="Proteomes" id="UP000694888">
    <property type="component" value="Unplaced"/>
</dbReference>
<feature type="domain" description="Kazal-like" evidence="1">
    <location>
        <begin position="38"/>
        <end position="95"/>
    </location>
</feature>
<dbReference type="GeneID" id="101862597"/>
<dbReference type="Gene3D" id="3.30.60.30">
    <property type="match status" value="2"/>
</dbReference>
<evidence type="ECO:0000313" key="3">
    <source>
        <dbReference type="RefSeq" id="XP_005103382.1"/>
    </source>
</evidence>
<evidence type="ECO:0000313" key="2">
    <source>
        <dbReference type="Proteomes" id="UP000694888"/>
    </source>
</evidence>
<accession>A0ABM0JWS6</accession>
<organism evidence="2 3">
    <name type="scientific">Aplysia californica</name>
    <name type="common">California sea hare</name>
    <dbReference type="NCBI Taxonomy" id="6500"/>
    <lineage>
        <taxon>Eukaryota</taxon>
        <taxon>Metazoa</taxon>
        <taxon>Spiralia</taxon>
        <taxon>Lophotrochozoa</taxon>
        <taxon>Mollusca</taxon>
        <taxon>Gastropoda</taxon>
        <taxon>Heterobranchia</taxon>
        <taxon>Euthyneura</taxon>
        <taxon>Tectipleura</taxon>
        <taxon>Aplysiida</taxon>
        <taxon>Aplysioidea</taxon>
        <taxon>Aplysiidae</taxon>
        <taxon>Aplysia</taxon>
    </lineage>
</organism>
<dbReference type="Pfam" id="PF07648">
    <property type="entry name" value="Kazal_2"/>
    <property type="match status" value="1"/>
</dbReference>
<dbReference type="CDD" id="cd00104">
    <property type="entry name" value="KAZAL_FS"/>
    <property type="match status" value="1"/>
</dbReference>
<keyword evidence="2" id="KW-1185">Reference proteome</keyword>
<dbReference type="PROSITE" id="PS51465">
    <property type="entry name" value="KAZAL_2"/>
    <property type="match status" value="1"/>
</dbReference>
<dbReference type="SMART" id="SM00280">
    <property type="entry name" value="KAZAL"/>
    <property type="match status" value="2"/>
</dbReference>
<dbReference type="InterPro" id="IPR036058">
    <property type="entry name" value="Kazal_dom_sf"/>
</dbReference>